<dbReference type="AlphaFoldDB" id="A0A4E0RMV0"/>
<organism evidence="1 2">
    <name type="scientific">Candidatus Thiomargarita nelsonii</name>
    <dbReference type="NCBI Taxonomy" id="1003181"/>
    <lineage>
        <taxon>Bacteria</taxon>
        <taxon>Pseudomonadati</taxon>
        <taxon>Pseudomonadota</taxon>
        <taxon>Gammaproteobacteria</taxon>
        <taxon>Thiotrichales</taxon>
        <taxon>Thiotrichaceae</taxon>
        <taxon>Thiomargarita</taxon>
    </lineage>
</organism>
<proteinExistence type="predicted"/>
<sequence length="385" mass="45027">MTRDICEAIEKQIMELGCYSPIEWLLQSGYLQYVEYERWRMGELPYLEDSILCPTDKLLSQLNKGEQFATQFKLVIQTQALTSWQSASGLKISRVPKLSRLLARLWLRQKDVPQMDLFMDNPSVVTENQLINALNNRELAKAQSLLEQLDQQVPNHPQLSDYDSLIVYAQQIQKPLAADFIREELECLKTTILPVAQKLLRQTTRDYVAPAWRRLAKALTDSASQDSDLHASYAWQQMQNWGEVKNTIINTTNYQQQPVLLARLAKAFWYLQQWDQCLLCWCHLFGLDAKFSAEKIEHQADARLLLMWYDFKEQELSDEDFPAWLLLQEPGLIHHIDNQFFENADQPLLEVLVQLLRAQGDDEMEWRRLLQKLNPTLLRIFLEAV</sequence>
<comment type="caution">
    <text evidence="1">The sequence shown here is derived from an EMBL/GenBank/DDBJ whole genome shotgun (WGS) entry which is preliminary data.</text>
</comment>
<protein>
    <submittedName>
        <fullName evidence="1">Uncharacterized protein</fullName>
    </submittedName>
</protein>
<keyword evidence="2" id="KW-1185">Reference proteome</keyword>
<name>A0A4E0RMV0_9GAMM</name>
<accession>A0A4E0RMV0</accession>
<dbReference type="EMBL" id="JSZA02000248">
    <property type="protein sequence ID" value="TGO02044.1"/>
    <property type="molecule type" value="Genomic_DNA"/>
</dbReference>
<evidence type="ECO:0000313" key="2">
    <source>
        <dbReference type="Proteomes" id="UP000030428"/>
    </source>
</evidence>
<gene>
    <name evidence="1" type="ORF">PN36_31380</name>
</gene>
<dbReference type="Proteomes" id="UP000030428">
    <property type="component" value="Unassembled WGS sequence"/>
</dbReference>
<reference evidence="1 2" key="1">
    <citation type="journal article" date="2016" name="Front. Microbiol.">
        <title>Single-Cell (Meta-)Genomics of a Dimorphic Candidatus Thiomargarita nelsonii Reveals Genomic Plasticity.</title>
        <authorList>
            <person name="Flood B.E."/>
            <person name="Fliss P."/>
            <person name="Jones D.S."/>
            <person name="Dick G.J."/>
            <person name="Jain S."/>
            <person name="Kaster A.K."/>
            <person name="Winkel M."/>
            <person name="Mussmann M."/>
            <person name="Bailey J."/>
        </authorList>
    </citation>
    <scope>NUCLEOTIDE SEQUENCE [LARGE SCALE GENOMIC DNA]</scope>
    <source>
        <strain evidence="1">Hydrate Ridge</strain>
    </source>
</reference>
<evidence type="ECO:0000313" key="1">
    <source>
        <dbReference type="EMBL" id="TGO02044.1"/>
    </source>
</evidence>